<feature type="region of interest" description="Disordered" evidence="1">
    <location>
        <begin position="15"/>
        <end position="42"/>
    </location>
</feature>
<dbReference type="Proteomes" id="UP000693970">
    <property type="component" value="Unassembled WGS sequence"/>
</dbReference>
<dbReference type="GO" id="GO:0008168">
    <property type="term" value="F:methyltransferase activity"/>
    <property type="evidence" value="ECO:0007669"/>
    <property type="project" value="UniProtKB-KW"/>
</dbReference>
<protein>
    <submittedName>
        <fullName evidence="2">Methyltransferase domain containing protein</fullName>
    </submittedName>
</protein>
<organism evidence="2 3">
    <name type="scientific">Nitzschia inconspicua</name>
    <dbReference type="NCBI Taxonomy" id="303405"/>
    <lineage>
        <taxon>Eukaryota</taxon>
        <taxon>Sar</taxon>
        <taxon>Stramenopiles</taxon>
        <taxon>Ochrophyta</taxon>
        <taxon>Bacillariophyta</taxon>
        <taxon>Bacillariophyceae</taxon>
        <taxon>Bacillariophycidae</taxon>
        <taxon>Bacillariales</taxon>
        <taxon>Bacillariaceae</taxon>
        <taxon>Nitzschia</taxon>
    </lineage>
</organism>
<reference evidence="2" key="2">
    <citation type="submission" date="2021-04" db="EMBL/GenBank/DDBJ databases">
        <authorList>
            <person name="Podell S."/>
        </authorList>
    </citation>
    <scope>NUCLEOTIDE SEQUENCE</scope>
    <source>
        <strain evidence="2">Hildebrandi</strain>
    </source>
</reference>
<comment type="caution">
    <text evidence="2">The sequence shown here is derived from an EMBL/GenBank/DDBJ whole genome shotgun (WGS) entry which is preliminary data.</text>
</comment>
<dbReference type="EMBL" id="JAGRRH010000022">
    <property type="protein sequence ID" value="KAG7345035.1"/>
    <property type="molecule type" value="Genomic_DNA"/>
</dbReference>
<sequence>MADLRKSIPRRASTTIRFNDGSDPDRVDAPKSPSSHYRHQSTKQSASLTLLRSLTLFAVWTSGFFMAKIFSNEIPTNNVSRHLSDELMLASTKANLMPLLRRPSCQDDENQDSKAKLSTWTTTDGLAYQPGVPMNVQQRQTSLHPKWKLWGEMTPSQQKAALNETNQYLNKYGKLITSKKGPRAKQIIQHGKCELTNVGREGNHQLCGPVLNGNCTFLSFGINDDPSFDQDLGERWQCRGFAGDPTVQHPSKLHDLVTFHSVGANMLMANEERLKNKGGSADWWEVSFPSVRKFLKLNHIDILKIDCEGCEIAWARDIIAEDPGFLFAIDQISVETHVTRTWMDTDEHVYYFGMLFALLEEAGFVMEWSSIFGCSKRHEDAGCMPSILDTDFPCGHKPWPGKTTVVLGFSCQDFLFRRDPSKALFQ</sequence>
<dbReference type="InterPro" id="IPR026913">
    <property type="entry name" value="METTL24"/>
</dbReference>
<dbReference type="AlphaFoldDB" id="A0A9K3KJX3"/>
<gene>
    <name evidence="2" type="ORF">IV203_032566</name>
</gene>
<dbReference type="OrthoDB" id="36026at2759"/>
<name>A0A9K3KJX3_9STRA</name>
<keyword evidence="3" id="KW-1185">Reference proteome</keyword>
<evidence type="ECO:0000313" key="3">
    <source>
        <dbReference type="Proteomes" id="UP000693970"/>
    </source>
</evidence>
<evidence type="ECO:0000313" key="2">
    <source>
        <dbReference type="EMBL" id="KAG7345035.1"/>
    </source>
</evidence>
<keyword evidence="2" id="KW-0489">Methyltransferase</keyword>
<dbReference type="GO" id="GO:0032259">
    <property type="term" value="P:methylation"/>
    <property type="evidence" value="ECO:0007669"/>
    <property type="project" value="UniProtKB-KW"/>
</dbReference>
<dbReference type="PANTHER" id="PTHR32026">
    <property type="entry name" value="METHYLTRANSFERASE-LIKE PROTEIN 24"/>
    <property type="match status" value="1"/>
</dbReference>
<reference evidence="2" key="1">
    <citation type="journal article" date="2021" name="Sci. Rep.">
        <title>Diploid genomic architecture of Nitzschia inconspicua, an elite biomass production diatom.</title>
        <authorList>
            <person name="Oliver A."/>
            <person name="Podell S."/>
            <person name="Pinowska A."/>
            <person name="Traller J.C."/>
            <person name="Smith S.R."/>
            <person name="McClure R."/>
            <person name="Beliaev A."/>
            <person name="Bohutskyi P."/>
            <person name="Hill E.A."/>
            <person name="Rabines A."/>
            <person name="Zheng H."/>
            <person name="Allen L.Z."/>
            <person name="Kuo A."/>
            <person name="Grigoriev I.V."/>
            <person name="Allen A.E."/>
            <person name="Hazlebeck D."/>
            <person name="Allen E.E."/>
        </authorList>
    </citation>
    <scope>NUCLEOTIDE SEQUENCE</scope>
    <source>
        <strain evidence="2">Hildebrandi</strain>
    </source>
</reference>
<evidence type="ECO:0000256" key="1">
    <source>
        <dbReference type="SAM" id="MobiDB-lite"/>
    </source>
</evidence>
<proteinExistence type="predicted"/>
<accession>A0A9K3KJX3</accession>
<dbReference type="PANTHER" id="PTHR32026:SF10">
    <property type="entry name" value="METHYLTRANSFERASE-LIKE PROTEIN 24-RELATED"/>
    <property type="match status" value="1"/>
</dbReference>
<keyword evidence="2" id="KW-0808">Transferase</keyword>